<evidence type="ECO:0000313" key="2">
    <source>
        <dbReference type="Ensembl" id="ENSFHEP00000027768.1"/>
    </source>
</evidence>
<feature type="region of interest" description="Disordered" evidence="1">
    <location>
        <begin position="148"/>
        <end position="169"/>
    </location>
</feature>
<reference evidence="2" key="1">
    <citation type="submission" date="2025-08" db="UniProtKB">
        <authorList>
            <consortium name="Ensembl"/>
        </authorList>
    </citation>
    <scope>IDENTIFICATION</scope>
</reference>
<feature type="compositionally biased region" description="Polar residues" evidence="1">
    <location>
        <begin position="158"/>
        <end position="169"/>
    </location>
</feature>
<evidence type="ECO:0000313" key="3">
    <source>
        <dbReference type="Proteomes" id="UP000265000"/>
    </source>
</evidence>
<evidence type="ECO:0000256" key="1">
    <source>
        <dbReference type="SAM" id="MobiDB-lite"/>
    </source>
</evidence>
<keyword evidence="3" id="KW-1185">Reference proteome</keyword>
<feature type="region of interest" description="Disordered" evidence="1">
    <location>
        <begin position="71"/>
        <end position="125"/>
    </location>
</feature>
<accession>A0A3Q2QJN5</accession>
<dbReference type="Ensembl" id="ENSFHET00000016790.1">
    <property type="protein sequence ID" value="ENSFHEP00000027768.1"/>
    <property type="gene ID" value="ENSFHEG00000011446.1"/>
</dbReference>
<sequence>MVQILHFSLMISKFPSKLPIRTGYRTLCDIWIRWWRRFCAARCFRTGSPPSETLYVVPGRDNKRLLSINLHLEPEAGSGSGPAPGSGSGPAPGSGSGPAPGSGSGSGPAPGSGSGPAPGSGSGSRFWFRPAAELPVYFNPPSVGCSGLFGPFRRSSHRPGQNFSHSSSS</sequence>
<organism evidence="2 3">
    <name type="scientific">Fundulus heteroclitus</name>
    <name type="common">Killifish</name>
    <name type="synonym">Mummichog</name>
    <dbReference type="NCBI Taxonomy" id="8078"/>
    <lineage>
        <taxon>Eukaryota</taxon>
        <taxon>Metazoa</taxon>
        <taxon>Chordata</taxon>
        <taxon>Craniata</taxon>
        <taxon>Vertebrata</taxon>
        <taxon>Euteleostomi</taxon>
        <taxon>Actinopterygii</taxon>
        <taxon>Neopterygii</taxon>
        <taxon>Teleostei</taxon>
        <taxon>Neoteleostei</taxon>
        <taxon>Acanthomorphata</taxon>
        <taxon>Ovalentaria</taxon>
        <taxon>Atherinomorphae</taxon>
        <taxon>Cyprinodontiformes</taxon>
        <taxon>Fundulidae</taxon>
        <taxon>Fundulus</taxon>
    </lineage>
</organism>
<dbReference type="AlphaFoldDB" id="A0A3Q2QJN5"/>
<dbReference type="Proteomes" id="UP000265000">
    <property type="component" value="Unplaced"/>
</dbReference>
<feature type="compositionally biased region" description="Gly residues" evidence="1">
    <location>
        <begin position="78"/>
        <end position="122"/>
    </location>
</feature>
<reference evidence="2" key="2">
    <citation type="submission" date="2025-09" db="UniProtKB">
        <authorList>
            <consortium name="Ensembl"/>
        </authorList>
    </citation>
    <scope>IDENTIFICATION</scope>
</reference>
<name>A0A3Q2QJN5_FUNHE</name>
<protein>
    <submittedName>
        <fullName evidence="2">Uncharacterized protein</fullName>
    </submittedName>
</protein>
<proteinExistence type="predicted"/>